<dbReference type="SUPFAM" id="SSF57997">
    <property type="entry name" value="Tropomyosin"/>
    <property type="match status" value="1"/>
</dbReference>
<keyword evidence="3" id="KW-0221">Differentiation</keyword>
<evidence type="ECO:0000256" key="2">
    <source>
        <dbReference type="ARBA" id="ARBA00022473"/>
    </source>
</evidence>
<feature type="region of interest" description="Disordered" evidence="6">
    <location>
        <begin position="473"/>
        <end position="492"/>
    </location>
</feature>
<feature type="region of interest" description="Disordered" evidence="6">
    <location>
        <begin position="1025"/>
        <end position="1044"/>
    </location>
</feature>
<dbReference type="Pfam" id="PF07899">
    <property type="entry name" value="Frigida"/>
    <property type="match status" value="2"/>
</dbReference>
<organism evidence="7 8">
    <name type="scientific">Gossypium barbadense</name>
    <name type="common">Sea Island cotton</name>
    <name type="synonym">Hibiscus barbadensis</name>
    <dbReference type="NCBI Taxonomy" id="3634"/>
    <lineage>
        <taxon>Eukaryota</taxon>
        <taxon>Viridiplantae</taxon>
        <taxon>Streptophyta</taxon>
        <taxon>Embryophyta</taxon>
        <taxon>Tracheophyta</taxon>
        <taxon>Spermatophyta</taxon>
        <taxon>Magnoliopsida</taxon>
        <taxon>eudicotyledons</taxon>
        <taxon>Gunneridae</taxon>
        <taxon>Pentapetalae</taxon>
        <taxon>rosids</taxon>
        <taxon>malvids</taxon>
        <taxon>Malvales</taxon>
        <taxon>Malvaceae</taxon>
        <taxon>Malvoideae</taxon>
        <taxon>Gossypium</taxon>
    </lineage>
</organism>
<protein>
    <recommendedName>
        <fullName evidence="9">FRIGIDA-like protein</fullName>
    </recommendedName>
</protein>
<feature type="coiled-coil region" evidence="5">
    <location>
        <begin position="164"/>
        <end position="240"/>
    </location>
</feature>
<evidence type="ECO:0000256" key="3">
    <source>
        <dbReference type="ARBA" id="ARBA00022782"/>
    </source>
</evidence>
<evidence type="ECO:0000313" key="7">
    <source>
        <dbReference type="EMBL" id="PPS13338.1"/>
    </source>
</evidence>
<feature type="coiled-coil region" evidence="5">
    <location>
        <begin position="346"/>
        <end position="454"/>
    </location>
</feature>
<dbReference type="GO" id="GO:0030154">
    <property type="term" value="P:cell differentiation"/>
    <property type="evidence" value="ECO:0007669"/>
    <property type="project" value="UniProtKB-KW"/>
</dbReference>
<evidence type="ECO:0000256" key="6">
    <source>
        <dbReference type="SAM" id="MobiDB-lite"/>
    </source>
</evidence>
<dbReference type="PANTHER" id="PTHR31791">
    <property type="entry name" value="FRIGIDA-LIKE PROTEIN 3-RELATED"/>
    <property type="match status" value="1"/>
</dbReference>
<keyword evidence="4" id="KW-0287">Flowering</keyword>
<name>A0A2P5YCL0_GOSBA</name>
<evidence type="ECO:0000313" key="8">
    <source>
        <dbReference type="Proteomes" id="UP000239757"/>
    </source>
</evidence>
<proteinExistence type="inferred from homology"/>
<dbReference type="PANTHER" id="PTHR31791:SF37">
    <property type="entry name" value="A_TM021B04.7 PROTEIN"/>
    <property type="match status" value="1"/>
</dbReference>
<keyword evidence="2" id="KW-0217">Developmental protein</keyword>
<reference evidence="7 8" key="1">
    <citation type="submission" date="2015-01" db="EMBL/GenBank/DDBJ databases">
        <title>Genome of allotetraploid Gossypium barbadense reveals genomic plasticity and fiber elongation in cotton evolution.</title>
        <authorList>
            <person name="Chen X."/>
            <person name="Liu X."/>
            <person name="Zhao B."/>
            <person name="Zheng H."/>
            <person name="Hu Y."/>
            <person name="Lu G."/>
            <person name="Yang C."/>
            <person name="Chen J."/>
            <person name="Shan C."/>
            <person name="Zhang L."/>
            <person name="Zhou Y."/>
            <person name="Wang L."/>
            <person name="Guo W."/>
            <person name="Bai Y."/>
            <person name="Ruan J."/>
            <person name="Shangguan X."/>
            <person name="Mao Y."/>
            <person name="Jiang J."/>
            <person name="Zhu Y."/>
            <person name="Lei J."/>
            <person name="Kang H."/>
            <person name="Chen S."/>
            <person name="He X."/>
            <person name="Wang R."/>
            <person name="Wang Y."/>
            <person name="Chen J."/>
            <person name="Wang L."/>
            <person name="Yu S."/>
            <person name="Wang B."/>
            <person name="Wei J."/>
            <person name="Song S."/>
            <person name="Lu X."/>
            <person name="Gao Z."/>
            <person name="Gu W."/>
            <person name="Deng X."/>
            <person name="Ma D."/>
            <person name="Wang S."/>
            <person name="Liang W."/>
            <person name="Fang L."/>
            <person name="Cai C."/>
            <person name="Zhu X."/>
            <person name="Zhou B."/>
            <person name="Zhang Y."/>
            <person name="Chen Z."/>
            <person name="Xu S."/>
            <person name="Zhu R."/>
            <person name="Wang S."/>
            <person name="Zhang T."/>
            <person name="Zhao G."/>
        </authorList>
    </citation>
    <scope>NUCLEOTIDE SEQUENCE [LARGE SCALE GENOMIC DNA]</scope>
    <source>
        <strain evidence="8">cv. Xinhai21</strain>
        <tissue evidence="7">Leaf</tissue>
    </source>
</reference>
<gene>
    <name evidence="7" type="ORF">GOBAR_AA07241</name>
</gene>
<evidence type="ECO:0008006" key="9">
    <source>
        <dbReference type="Google" id="ProtNLM"/>
    </source>
</evidence>
<dbReference type="GO" id="GO:0009908">
    <property type="term" value="P:flower development"/>
    <property type="evidence" value="ECO:0007669"/>
    <property type="project" value="UniProtKB-KW"/>
</dbReference>
<comment type="similarity">
    <text evidence="1">Belongs to the Frigida family.</text>
</comment>
<dbReference type="EMBL" id="KZ663361">
    <property type="protein sequence ID" value="PPS13338.1"/>
    <property type="molecule type" value="Genomic_DNA"/>
</dbReference>
<feature type="coiled-coil region" evidence="5">
    <location>
        <begin position="283"/>
        <end position="310"/>
    </location>
</feature>
<sequence length="1083" mass="123462">MEDLKTELRLGELKSENLQLESHFDSIQQKIKERVAVFELREKELETTMRVSRERQEEIGLKEIELSLLSKKVDECNVELTFKEEEIDRKRKLLEECSSEFKSKNQELDLVRKWVEDCSKELSLKNKQLCSVQKLISECCEKLEGKEKQLILVEEQIRKSSNGTDALKEELECLQNSIKECSNQLDMKRTELVQSQEMVEDQRKELNENEKKLDSIKSLIQDYEEELEAKREKYEALDKSICVHAAKLDYKEKKLGSINEKIRHRLQELHSRDDELGSLQTLILRREKQLESTKEELKSVEARVKLCSKDIELKNQEFNAIQMSTEELSQELHLKEKQLSLVQISIEGCSKQLEAKEEELTSIKNSILECTKEIESKQLQLEAIQKSQEELSGTLESKEKQLDLVEKACGERLQEANMKEKHLDLLKRSLEEGLEKLETEKRQFEGRVKEFELRENRFDSIQKAVEQRSKELELKEKKQSNGLHSQASSKNPSSFFSRAVGIANTESGGFSIFMYQFTDSYVSQTCIYVSVNSIIPNQIKTENPENFIICRASEALSADLVVGATMDGMDLQGILNKHLDEPDLRKNEVLSALQMSPDPAKFVLDLMLWISSQHKKRGGTGFEESVLKISLLMLEQLLQVSPHVQPKVKADALKLASEWKARMKLNADNSMEILGFLQFIAAFGLVSSFNRDEIFKLLGTTAQHQQARNVCQVLGFTDMIPGFIQSLIERKQYIEAVRFVCAFDCKDKCQPKQLLTLFLQDVNRVACHCCKIGKNSPEVWTPPNYTRNYLDIENFLKNGGKYMTLRNKCYSRCCRTPILTKETSFSRIVYLSTTNFRTNRLRRRSGTGTGFNSVITREDGAGRLSWRRGQDVELRRKTRPKYESEPACSSVIAAVKVHPRYEKQKATDEQIAALKSVIECIKDCKLESCMPVEVIGKYIAELEMQKMNMTFSAPAPAPAVQPIVIPSGPWNQPSPVLAAQRWFQGGIHAFTPGTQPLGQFHGGIYASTAGIQPLGQLHGGIFASTPGAQPQELSNKRARTDGPVINSYRPQVATVNPYIRPASPHGLGIPRNQDMAHFGRQPN</sequence>
<accession>A0A2P5YCL0</accession>
<dbReference type="OrthoDB" id="1166041at2759"/>
<feature type="region of interest" description="Disordered" evidence="6">
    <location>
        <begin position="1064"/>
        <end position="1083"/>
    </location>
</feature>
<dbReference type="AlphaFoldDB" id="A0A2P5YCL0"/>
<evidence type="ECO:0000256" key="1">
    <source>
        <dbReference type="ARBA" id="ARBA00008956"/>
    </source>
</evidence>
<dbReference type="InterPro" id="IPR012474">
    <property type="entry name" value="Frigida"/>
</dbReference>
<keyword evidence="5" id="KW-0175">Coiled coil</keyword>
<dbReference type="Proteomes" id="UP000239757">
    <property type="component" value="Unassembled WGS sequence"/>
</dbReference>
<evidence type="ECO:0000256" key="5">
    <source>
        <dbReference type="SAM" id="Coils"/>
    </source>
</evidence>
<feature type="compositionally biased region" description="Polar residues" evidence="6">
    <location>
        <begin position="480"/>
        <end position="492"/>
    </location>
</feature>
<evidence type="ECO:0000256" key="4">
    <source>
        <dbReference type="ARBA" id="ARBA00023089"/>
    </source>
</evidence>